<dbReference type="PANTHER" id="PTHR10993">
    <property type="entry name" value="OCTANOYLTRANSFERASE"/>
    <property type="match status" value="1"/>
</dbReference>
<evidence type="ECO:0000256" key="3">
    <source>
        <dbReference type="ARBA" id="ARBA00022679"/>
    </source>
</evidence>
<dbReference type="GO" id="GO:0033819">
    <property type="term" value="F:lipoyl(octanoyl) transferase activity"/>
    <property type="evidence" value="ECO:0007669"/>
    <property type="project" value="UniProtKB-EC"/>
</dbReference>
<dbReference type="GO" id="GO:0009249">
    <property type="term" value="P:protein lipoylation"/>
    <property type="evidence" value="ECO:0007669"/>
    <property type="project" value="InterPro"/>
</dbReference>
<evidence type="ECO:0000313" key="11">
    <source>
        <dbReference type="Proteomes" id="UP000799302"/>
    </source>
</evidence>
<dbReference type="InterPro" id="IPR000544">
    <property type="entry name" value="Octanoyltransferase"/>
</dbReference>
<feature type="binding site" evidence="7">
    <location>
        <begin position="96"/>
        <end position="103"/>
    </location>
    <ligand>
        <name>substrate</name>
    </ligand>
</feature>
<comment type="pathway">
    <text evidence="1 5">Protein modification; protein lipoylation via endogenous pathway; protein N(6)-(lipoyl)lysine from octanoyl-[acyl-carrier-protein]: step 1/2.</text>
</comment>
<keyword evidence="4 5" id="KW-0012">Acyltransferase</keyword>
<evidence type="ECO:0000256" key="7">
    <source>
        <dbReference type="PIRSR" id="PIRSR016262-2"/>
    </source>
</evidence>
<evidence type="ECO:0000256" key="5">
    <source>
        <dbReference type="PIRNR" id="PIRNR016262"/>
    </source>
</evidence>
<proteinExistence type="inferred from homology"/>
<evidence type="ECO:0000256" key="1">
    <source>
        <dbReference type="ARBA" id="ARBA00004821"/>
    </source>
</evidence>
<evidence type="ECO:0000256" key="2">
    <source>
        <dbReference type="ARBA" id="ARBA00007907"/>
    </source>
</evidence>
<dbReference type="EMBL" id="MU004230">
    <property type="protein sequence ID" value="KAF2674553.1"/>
    <property type="molecule type" value="Genomic_DNA"/>
</dbReference>
<dbReference type="Proteomes" id="UP000799302">
    <property type="component" value="Unassembled WGS sequence"/>
</dbReference>
<dbReference type="PROSITE" id="PS01313">
    <property type="entry name" value="LIPB"/>
    <property type="match status" value="1"/>
</dbReference>
<dbReference type="InterPro" id="IPR045864">
    <property type="entry name" value="aa-tRNA-synth_II/BPL/LPL"/>
</dbReference>
<feature type="domain" description="BPL/LPL catalytic" evidence="9">
    <location>
        <begin position="51"/>
        <end position="236"/>
    </location>
</feature>
<sequence length="260" mass="28120">MKLRHIHIPTLLSYPTASHIQSQIVSRQLAHKAALSQRTLGAHPNTHSPSTPPAPTILTFSPPPTYTAGLRSTNRLTPNAIAELRATGADFYYAPRGGQTTFHGPGQLVAYPILDLRAHGLSPRCYVRLLEDAVIETCKAYGVRAYTTDDVGVWTGEKGEERKIAAVGVHMRRHVTVHGVGLNVATDLGWFDRIVACGIEGMRSASLVGEGVEGVDVEGVGRRLVGVLARRLDGVDGVEDVEGAERDEMVRIAEMEEDNS</sequence>
<comment type="similarity">
    <text evidence="2 5">Belongs to the LipB family.</text>
</comment>
<dbReference type="PANTHER" id="PTHR10993:SF7">
    <property type="entry name" value="LIPOYLTRANSFERASE 2, MITOCHONDRIAL-RELATED"/>
    <property type="match status" value="1"/>
</dbReference>
<accession>A0A6A6USU3</accession>
<comment type="catalytic activity">
    <reaction evidence="5">
        <text>octanoyl-[ACP] + L-lysyl-[protein] = N(6)-octanoyl-L-lysyl-[protein] + holo-[ACP] + H(+)</text>
        <dbReference type="Rhea" id="RHEA:17665"/>
        <dbReference type="Rhea" id="RHEA-COMP:9636"/>
        <dbReference type="Rhea" id="RHEA-COMP:9685"/>
        <dbReference type="Rhea" id="RHEA-COMP:9752"/>
        <dbReference type="Rhea" id="RHEA-COMP:9928"/>
        <dbReference type="ChEBI" id="CHEBI:15378"/>
        <dbReference type="ChEBI" id="CHEBI:29969"/>
        <dbReference type="ChEBI" id="CHEBI:64479"/>
        <dbReference type="ChEBI" id="CHEBI:78463"/>
        <dbReference type="ChEBI" id="CHEBI:78809"/>
        <dbReference type="EC" id="2.3.1.181"/>
    </reaction>
</comment>
<dbReference type="PROSITE" id="PS51733">
    <property type="entry name" value="BPL_LPL_CATALYTIC"/>
    <property type="match status" value="1"/>
</dbReference>
<feature type="binding site" evidence="7">
    <location>
        <begin position="179"/>
        <end position="181"/>
    </location>
    <ligand>
        <name>substrate</name>
    </ligand>
</feature>
<dbReference type="InterPro" id="IPR004143">
    <property type="entry name" value="BPL_LPL_catalytic"/>
</dbReference>
<dbReference type="AlphaFoldDB" id="A0A6A6USU3"/>
<keyword evidence="11" id="KW-1185">Reference proteome</keyword>
<dbReference type="Gene3D" id="3.30.930.10">
    <property type="entry name" value="Bira Bifunctional Protein, Domain 2"/>
    <property type="match status" value="1"/>
</dbReference>
<dbReference type="EC" id="2.3.1.181" evidence="5"/>
<keyword evidence="3 5" id="KW-0808">Transferase</keyword>
<dbReference type="Pfam" id="PF21948">
    <property type="entry name" value="LplA-B_cat"/>
    <property type="match status" value="1"/>
</dbReference>
<dbReference type="OrthoDB" id="19908at2759"/>
<evidence type="ECO:0000256" key="4">
    <source>
        <dbReference type="ARBA" id="ARBA00023315"/>
    </source>
</evidence>
<dbReference type="InterPro" id="IPR020605">
    <property type="entry name" value="Octanoyltransferase_CS"/>
</dbReference>
<gene>
    <name evidence="10" type="ORF">BT63DRAFT_419838</name>
</gene>
<feature type="binding site" evidence="7">
    <location>
        <begin position="166"/>
        <end position="168"/>
    </location>
    <ligand>
        <name>substrate</name>
    </ligand>
</feature>
<feature type="active site" description="Acyl-thioester intermediate" evidence="6">
    <location>
        <position position="197"/>
    </location>
</feature>
<dbReference type="NCBIfam" id="TIGR00214">
    <property type="entry name" value="lipB"/>
    <property type="match status" value="1"/>
</dbReference>
<comment type="function">
    <text evidence="5">Catalyzes the transfer of endogenously produced octanoic acid from octanoyl-acyl-carrier-protein onto the lipoyl domains of lipoate-dependent enzymes. Lipoyl-ACP can also act as a substrate although octanoyl-ACP is likely to be the physiological substrate.</text>
</comment>
<dbReference type="UniPathway" id="UPA00538">
    <property type="reaction ID" value="UER00592"/>
</dbReference>
<name>A0A6A6USU3_9PEZI</name>
<protein>
    <recommendedName>
        <fullName evidence="5">Octanoyltransferase</fullName>
        <ecNumber evidence="5">2.3.1.181</ecNumber>
    </recommendedName>
</protein>
<reference evidence="10" key="1">
    <citation type="journal article" date="2020" name="Stud. Mycol.">
        <title>101 Dothideomycetes genomes: a test case for predicting lifestyles and emergence of pathogens.</title>
        <authorList>
            <person name="Haridas S."/>
            <person name="Albert R."/>
            <person name="Binder M."/>
            <person name="Bloem J."/>
            <person name="Labutti K."/>
            <person name="Salamov A."/>
            <person name="Andreopoulos B."/>
            <person name="Baker S."/>
            <person name="Barry K."/>
            <person name="Bills G."/>
            <person name="Bluhm B."/>
            <person name="Cannon C."/>
            <person name="Castanera R."/>
            <person name="Culley D."/>
            <person name="Daum C."/>
            <person name="Ezra D."/>
            <person name="Gonzalez J."/>
            <person name="Henrissat B."/>
            <person name="Kuo A."/>
            <person name="Liang C."/>
            <person name="Lipzen A."/>
            <person name="Lutzoni F."/>
            <person name="Magnuson J."/>
            <person name="Mondo S."/>
            <person name="Nolan M."/>
            <person name="Ohm R."/>
            <person name="Pangilinan J."/>
            <person name="Park H.-J."/>
            <person name="Ramirez L."/>
            <person name="Alfaro M."/>
            <person name="Sun H."/>
            <person name="Tritt A."/>
            <person name="Yoshinaga Y."/>
            <person name="Zwiers L.-H."/>
            <person name="Turgeon B."/>
            <person name="Goodwin S."/>
            <person name="Spatafora J."/>
            <person name="Crous P."/>
            <person name="Grigoriev I."/>
        </authorList>
    </citation>
    <scope>NUCLEOTIDE SEQUENCE</scope>
    <source>
        <strain evidence="10">CBS 115976</strain>
    </source>
</reference>
<dbReference type="SUPFAM" id="SSF55681">
    <property type="entry name" value="Class II aaRS and biotin synthetases"/>
    <property type="match status" value="1"/>
</dbReference>
<organism evidence="10 11">
    <name type="scientific">Microthyrium microscopicum</name>
    <dbReference type="NCBI Taxonomy" id="703497"/>
    <lineage>
        <taxon>Eukaryota</taxon>
        <taxon>Fungi</taxon>
        <taxon>Dikarya</taxon>
        <taxon>Ascomycota</taxon>
        <taxon>Pezizomycotina</taxon>
        <taxon>Dothideomycetes</taxon>
        <taxon>Dothideomycetes incertae sedis</taxon>
        <taxon>Microthyriales</taxon>
        <taxon>Microthyriaceae</taxon>
        <taxon>Microthyrium</taxon>
    </lineage>
</organism>
<evidence type="ECO:0000313" key="10">
    <source>
        <dbReference type="EMBL" id="KAF2674553.1"/>
    </source>
</evidence>
<feature type="site" description="Lowers pKa of active site Cys" evidence="8">
    <location>
        <position position="163"/>
    </location>
</feature>
<evidence type="ECO:0000259" key="9">
    <source>
        <dbReference type="PROSITE" id="PS51733"/>
    </source>
</evidence>
<evidence type="ECO:0000256" key="6">
    <source>
        <dbReference type="PIRSR" id="PIRSR016262-1"/>
    </source>
</evidence>
<dbReference type="PIRSF" id="PIRSF016262">
    <property type="entry name" value="LPLase"/>
    <property type="match status" value="1"/>
</dbReference>
<evidence type="ECO:0000256" key="8">
    <source>
        <dbReference type="PIRSR" id="PIRSR016262-3"/>
    </source>
</evidence>
<dbReference type="CDD" id="cd16444">
    <property type="entry name" value="LipB"/>
    <property type="match status" value="1"/>
</dbReference>